<dbReference type="PATRIC" id="fig|110500.4.peg.162"/>
<dbReference type="Proteomes" id="UP000054705">
    <property type="component" value="Unassembled WGS sequence"/>
</dbReference>
<sequence>MGKTCPAVGLTGFSGSGKTTLLEKLIVELKHRGYRVGVIKHTHHRLDFDREGKDSWRHTRAGADVVALAAPGGVTLVRKFDSDPEPDEVLAMIGGVDLIIIEGYKRGRWPKIEVFRRGMTERPAVPEEELLAVVSDEVSSGNGIPHFDLDDVPAVADLIESKIIF</sequence>
<feature type="domain" description="Molybdopterin-guanine dinucleotide biosynthesis protein B (MobB)" evidence="1">
    <location>
        <begin position="8"/>
        <end position="136"/>
    </location>
</feature>
<organism evidence="2 3">
    <name type="scientific">Pelotomaculum thermopropionicum</name>
    <dbReference type="NCBI Taxonomy" id="110500"/>
    <lineage>
        <taxon>Bacteria</taxon>
        <taxon>Bacillati</taxon>
        <taxon>Bacillota</taxon>
        <taxon>Clostridia</taxon>
        <taxon>Eubacteriales</taxon>
        <taxon>Desulfotomaculaceae</taxon>
        <taxon>Pelotomaculum</taxon>
    </lineage>
</organism>
<accession>A0A117M2S7</accession>
<dbReference type="Pfam" id="PF03205">
    <property type="entry name" value="MobB"/>
    <property type="match status" value="1"/>
</dbReference>
<dbReference type="PANTHER" id="PTHR40072:SF1">
    <property type="entry name" value="MOLYBDOPTERIN-GUANINE DINUCLEOTIDE BIOSYNTHESIS ADAPTER PROTEIN"/>
    <property type="match status" value="1"/>
</dbReference>
<dbReference type="EMBL" id="LGGS01000169">
    <property type="protein sequence ID" value="KUK81204.1"/>
    <property type="molecule type" value="Genomic_DNA"/>
</dbReference>
<evidence type="ECO:0000313" key="3">
    <source>
        <dbReference type="Proteomes" id="UP000054705"/>
    </source>
</evidence>
<dbReference type="CDD" id="cd03116">
    <property type="entry name" value="MobB"/>
    <property type="match status" value="1"/>
</dbReference>
<dbReference type="InterPro" id="IPR052539">
    <property type="entry name" value="MGD_biosynthesis_adapter"/>
</dbReference>
<name>A0A117M2S7_9FIRM</name>
<comment type="caution">
    <text evidence="2">The sequence shown here is derived from an EMBL/GenBank/DDBJ whole genome shotgun (WGS) entry which is preliminary data.</text>
</comment>
<protein>
    <submittedName>
        <fullName evidence="2">Molybdopterin-guanine dinucleotide biosynthesis protein</fullName>
    </submittedName>
</protein>
<dbReference type="GO" id="GO:0006777">
    <property type="term" value="P:Mo-molybdopterin cofactor biosynthetic process"/>
    <property type="evidence" value="ECO:0007669"/>
    <property type="project" value="InterPro"/>
</dbReference>
<dbReference type="AlphaFoldDB" id="A0A117M2S7"/>
<evidence type="ECO:0000259" key="1">
    <source>
        <dbReference type="Pfam" id="PF03205"/>
    </source>
</evidence>
<dbReference type="GO" id="GO:0005525">
    <property type="term" value="F:GTP binding"/>
    <property type="evidence" value="ECO:0007669"/>
    <property type="project" value="InterPro"/>
</dbReference>
<dbReference type="InterPro" id="IPR004435">
    <property type="entry name" value="MobB_dom"/>
</dbReference>
<evidence type="ECO:0000313" key="2">
    <source>
        <dbReference type="EMBL" id="KUK81204.1"/>
    </source>
</evidence>
<dbReference type="PANTHER" id="PTHR40072">
    <property type="entry name" value="MOLYBDOPTERIN-GUANINE DINUCLEOTIDE BIOSYNTHESIS ADAPTER PROTEIN-RELATED"/>
    <property type="match status" value="1"/>
</dbReference>
<gene>
    <name evidence="2" type="ORF">XD97_0707</name>
</gene>
<dbReference type="NCBIfam" id="TIGR00176">
    <property type="entry name" value="mobB"/>
    <property type="match status" value="1"/>
</dbReference>
<dbReference type="InterPro" id="IPR027417">
    <property type="entry name" value="P-loop_NTPase"/>
</dbReference>
<reference evidence="3" key="1">
    <citation type="journal article" date="2015" name="MBio">
        <title>Genome-Resolved Metagenomic Analysis Reveals Roles for Candidate Phyla and Other Microbial Community Members in Biogeochemical Transformations in Oil Reservoirs.</title>
        <authorList>
            <person name="Hu P."/>
            <person name="Tom L."/>
            <person name="Singh A."/>
            <person name="Thomas B.C."/>
            <person name="Baker B.J."/>
            <person name="Piceno Y.M."/>
            <person name="Andersen G.L."/>
            <person name="Banfield J.F."/>
        </authorList>
    </citation>
    <scope>NUCLEOTIDE SEQUENCE [LARGE SCALE GENOMIC DNA]</scope>
</reference>
<dbReference type="SUPFAM" id="SSF52540">
    <property type="entry name" value="P-loop containing nucleoside triphosphate hydrolases"/>
    <property type="match status" value="1"/>
</dbReference>
<dbReference type="Gene3D" id="3.40.50.300">
    <property type="entry name" value="P-loop containing nucleotide triphosphate hydrolases"/>
    <property type="match status" value="1"/>
</dbReference>
<proteinExistence type="predicted"/>